<evidence type="ECO:0000313" key="2">
    <source>
        <dbReference type="EMBL" id="KAF5920924.1"/>
    </source>
</evidence>
<name>A0A7J7EZG6_DICBM</name>
<protein>
    <submittedName>
        <fullName evidence="2">Uncharacterized protein</fullName>
    </submittedName>
</protein>
<sequence length="305" mass="33020">MRPNRRPPQTMAGTVHTGRAEGASIGVEGGARPRRGPRRAPRAAPRAPPDPAPGVPVFCPSLSGRCTGLRKFLPGGAEWRNRAVSDVEPSSLLICPKMRAARDGEGRGGRCWGPRRPDLGRPGRSCSEGARPGLRGVRAGTCALGIETGVQVPDWNPHFRIQGRATEDGKPHSWAEQDSHFTVEGIGSRGGVEVLTLPYPKIVPSHVFQYGLCVRVFEVTACVVQMKFLKAGLQTTFFVKTENLLYQRCHGCPVGLVGTAFRKLKVLGRLLLKPRAAGSVSDKSYKWPYSNSRNSSAGFLFCIQS</sequence>
<feature type="region of interest" description="Disordered" evidence="1">
    <location>
        <begin position="1"/>
        <end position="56"/>
    </location>
</feature>
<dbReference type="EMBL" id="JACDTQ010001872">
    <property type="protein sequence ID" value="KAF5920924.1"/>
    <property type="molecule type" value="Genomic_DNA"/>
</dbReference>
<reference evidence="2 3" key="1">
    <citation type="journal article" date="2020" name="Mol. Biol. Evol.">
        <title>Interspecific Gene Flow and the Evolution of Specialization in Black and White Rhinoceros.</title>
        <authorList>
            <person name="Moodley Y."/>
            <person name="Westbury M.V."/>
            <person name="Russo I.M."/>
            <person name="Gopalakrishnan S."/>
            <person name="Rakotoarivelo A."/>
            <person name="Olsen R.A."/>
            <person name="Prost S."/>
            <person name="Tunstall T."/>
            <person name="Ryder O.A."/>
            <person name="Dalen L."/>
            <person name="Bruford M.W."/>
        </authorList>
    </citation>
    <scope>NUCLEOTIDE SEQUENCE [LARGE SCALE GENOMIC DNA]</scope>
    <source>
        <strain evidence="2">SBR-YM</strain>
        <tissue evidence="2">Skin</tissue>
    </source>
</reference>
<gene>
    <name evidence="2" type="ORF">HPG69_007544</name>
</gene>
<keyword evidence="3" id="KW-1185">Reference proteome</keyword>
<dbReference type="Proteomes" id="UP000551758">
    <property type="component" value="Unassembled WGS sequence"/>
</dbReference>
<evidence type="ECO:0000313" key="3">
    <source>
        <dbReference type="Proteomes" id="UP000551758"/>
    </source>
</evidence>
<comment type="caution">
    <text evidence="2">The sequence shown here is derived from an EMBL/GenBank/DDBJ whole genome shotgun (WGS) entry which is preliminary data.</text>
</comment>
<proteinExistence type="predicted"/>
<organism evidence="2 3">
    <name type="scientific">Diceros bicornis minor</name>
    <name type="common">South-central black rhinoceros</name>
    <dbReference type="NCBI Taxonomy" id="77932"/>
    <lineage>
        <taxon>Eukaryota</taxon>
        <taxon>Metazoa</taxon>
        <taxon>Chordata</taxon>
        <taxon>Craniata</taxon>
        <taxon>Vertebrata</taxon>
        <taxon>Euteleostomi</taxon>
        <taxon>Mammalia</taxon>
        <taxon>Eutheria</taxon>
        <taxon>Laurasiatheria</taxon>
        <taxon>Perissodactyla</taxon>
        <taxon>Rhinocerotidae</taxon>
        <taxon>Diceros</taxon>
    </lineage>
</organism>
<dbReference type="AlphaFoldDB" id="A0A7J7EZG6"/>
<accession>A0A7J7EZG6</accession>
<evidence type="ECO:0000256" key="1">
    <source>
        <dbReference type="SAM" id="MobiDB-lite"/>
    </source>
</evidence>
<feature type="compositionally biased region" description="Basic residues" evidence="1">
    <location>
        <begin position="32"/>
        <end position="41"/>
    </location>
</feature>